<dbReference type="Pfam" id="PF08281">
    <property type="entry name" value="Sigma70_r4_2"/>
    <property type="match status" value="1"/>
</dbReference>
<gene>
    <name evidence="7" type="ORF">C5Y83_27950</name>
</gene>
<dbReference type="InterPro" id="IPR013249">
    <property type="entry name" value="RNA_pol_sigma70_r4_t2"/>
</dbReference>
<comment type="caution">
    <text evidence="7">The sequence shown here is derived from an EMBL/GenBank/DDBJ whole genome shotgun (WGS) entry which is preliminary data.</text>
</comment>
<dbReference type="InterPro" id="IPR013324">
    <property type="entry name" value="RNA_pol_sigma_r3/r4-like"/>
</dbReference>
<name>A0A2S8F8F6_9BACT</name>
<comment type="similarity">
    <text evidence="1">Belongs to the sigma-70 factor family. ECF subfamily.</text>
</comment>
<feature type="domain" description="RNA polymerase sigma factor 70 region 4 type 2" evidence="6">
    <location>
        <begin position="120"/>
        <end position="171"/>
    </location>
</feature>
<dbReference type="GO" id="GO:0003677">
    <property type="term" value="F:DNA binding"/>
    <property type="evidence" value="ECO:0007669"/>
    <property type="project" value="InterPro"/>
</dbReference>
<dbReference type="Gene3D" id="1.10.1740.10">
    <property type="match status" value="1"/>
</dbReference>
<keyword evidence="2" id="KW-0805">Transcription regulation</keyword>
<dbReference type="Pfam" id="PF04542">
    <property type="entry name" value="Sigma70_r2"/>
    <property type="match status" value="1"/>
</dbReference>
<dbReference type="Gene3D" id="1.10.10.10">
    <property type="entry name" value="Winged helix-like DNA-binding domain superfamily/Winged helix DNA-binding domain"/>
    <property type="match status" value="1"/>
</dbReference>
<dbReference type="SUPFAM" id="SSF88659">
    <property type="entry name" value="Sigma3 and sigma4 domains of RNA polymerase sigma factors"/>
    <property type="match status" value="1"/>
</dbReference>
<dbReference type="AlphaFoldDB" id="A0A2S8F8F6"/>
<organism evidence="7 8">
    <name type="scientific">Blastopirellula marina</name>
    <dbReference type="NCBI Taxonomy" id="124"/>
    <lineage>
        <taxon>Bacteria</taxon>
        <taxon>Pseudomonadati</taxon>
        <taxon>Planctomycetota</taxon>
        <taxon>Planctomycetia</taxon>
        <taxon>Pirellulales</taxon>
        <taxon>Pirellulaceae</taxon>
        <taxon>Blastopirellula</taxon>
    </lineage>
</organism>
<evidence type="ECO:0000259" key="5">
    <source>
        <dbReference type="Pfam" id="PF04542"/>
    </source>
</evidence>
<evidence type="ECO:0000256" key="4">
    <source>
        <dbReference type="ARBA" id="ARBA00023163"/>
    </source>
</evidence>
<proteinExistence type="inferred from homology"/>
<dbReference type="InterPro" id="IPR013325">
    <property type="entry name" value="RNA_pol_sigma_r2"/>
</dbReference>
<evidence type="ECO:0000256" key="1">
    <source>
        <dbReference type="ARBA" id="ARBA00010641"/>
    </source>
</evidence>
<dbReference type="NCBIfam" id="TIGR02937">
    <property type="entry name" value="sigma70-ECF"/>
    <property type="match status" value="1"/>
</dbReference>
<evidence type="ECO:0000256" key="3">
    <source>
        <dbReference type="ARBA" id="ARBA00023082"/>
    </source>
</evidence>
<accession>A0A2S8F8F6</accession>
<dbReference type="InterPro" id="IPR039425">
    <property type="entry name" value="RNA_pol_sigma-70-like"/>
</dbReference>
<dbReference type="EMBL" id="PUHY01000016">
    <property type="protein sequence ID" value="PQO28448.1"/>
    <property type="molecule type" value="Genomic_DNA"/>
</dbReference>
<evidence type="ECO:0000259" key="6">
    <source>
        <dbReference type="Pfam" id="PF08281"/>
    </source>
</evidence>
<dbReference type="SUPFAM" id="SSF88946">
    <property type="entry name" value="Sigma2 domain of RNA polymerase sigma factors"/>
    <property type="match status" value="1"/>
</dbReference>
<dbReference type="InterPro" id="IPR007627">
    <property type="entry name" value="RNA_pol_sigma70_r2"/>
</dbReference>
<evidence type="ECO:0000313" key="8">
    <source>
        <dbReference type="Proteomes" id="UP000238322"/>
    </source>
</evidence>
<protein>
    <recommendedName>
        <fullName evidence="9">RNA polymerase sigma factor</fullName>
    </recommendedName>
</protein>
<dbReference type="RefSeq" id="WP_105333117.1">
    <property type="nucleotide sequence ID" value="NZ_PUHY01000016.1"/>
</dbReference>
<keyword evidence="4" id="KW-0804">Transcription</keyword>
<dbReference type="InterPro" id="IPR036388">
    <property type="entry name" value="WH-like_DNA-bd_sf"/>
</dbReference>
<dbReference type="OrthoDB" id="9795666at2"/>
<keyword evidence="3" id="KW-0731">Sigma factor</keyword>
<dbReference type="GO" id="GO:0006352">
    <property type="term" value="P:DNA-templated transcription initiation"/>
    <property type="evidence" value="ECO:0007669"/>
    <property type="project" value="InterPro"/>
</dbReference>
<dbReference type="GO" id="GO:0016987">
    <property type="term" value="F:sigma factor activity"/>
    <property type="evidence" value="ECO:0007669"/>
    <property type="project" value="UniProtKB-KW"/>
</dbReference>
<dbReference type="Proteomes" id="UP000238322">
    <property type="component" value="Unassembled WGS sequence"/>
</dbReference>
<reference evidence="7 8" key="1">
    <citation type="submission" date="2018-02" db="EMBL/GenBank/DDBJ databases">
        <title>Comparative genomes isolates from brazilian mangrove.</title>
        <authorList>
            <person name="Araujo J.E."/>
            <person name="Taketani R.G."/>
            <person name="Silva M.C.P."/>
            <person name="Loureco M.V."/>
            <person name="Andreote F.D."/>
        </authorList>
    </citation>
    <scope>NUCLEOTIDE SEQUENCE [LARGE SCALE GENOMIC DNA]</scope>
    <source>
        <strain evidence="7 8">Hex-1 MGV</strain>
    </source>
</reference>
<dbReference type="PANTHER" id="PTHR43133:SF62">
    <property type="entry name" value="RNA POLYMERASE SIGMA FACTOR SIGZ"/>
    <property type="match status" value="1"/>
</dbReference>
<dbReference type="InterPro" id="IPR014284">
    <property type="entry name" value="RNA_pol_sigma-70_dom"/>
</dbReference>
<evidence type="ECO:0000313" key="7">
    <source>
        <dbReference type="EMBL" id="PQO28448.1"/>
    </source>
</evidence>
<evidence type="ECO:0000256" key="2">
    <source>
        <dbReference type="ARBA" id="ARBA00023015"/>
    </source>
</evidence>
<dbReference type="PANTHER" id="PTHR43133">
    <property type="entry name" value="RNA POLYMERASE ECF-TYPE SIGMA FACTO"/>
    <property type="match status" value="1"/>
</dbReference>
<evidence type="ECO:0008006" key="9">
    <source>
        <dbReference type="Google" id="ProtNLM"/>
    </source>
</evidence>
<sequence>MMSTYAETAREQDLIAGFQAGDPASFRQLYDQFGHQLEIYVRTRCPRDADDVIQQTWLKVWNSRQTFAGSRIGAWIITIARNTLYDHFRKPKSYPLTEQSLGIAEQAAASFRLEREEELRQLRECSEQLPDAIRRIVQAFFSGTSGENIAAAEDIQRSTVYTRVHRALANLRKCMEQKRI</sequence>
<feature type="domain" description="RNA polymerase sigma-70 region 2" evidence="5">
    <location>
        <begin position="42"/>
        <end position="90"/>
    </location>
</feature>